<name>A0A433ZW19_MORMO</name>
<organism evidence="1 2">
    <name type="scientific">Morganella morganii</name>
    <name type="common">Proteus morganii</name>
    <dbReference type="NCBI Taxonomy" id="582"/>
    <lineage>
        <taxon>Bacteria</taxon>
        <taxon>Pseudomonadati</taxon>
        <taxon>Pseudomonadota</taxon>
        <taxon>Gammaproteobacteria</taxon>
        <taxon>Enterobacterales</taxon>
        <taxon>Morganellaceae</taxon>
        <taxon>Morganella</taxon>
    </lineage>
</organism>
<accession>A0A433ZW19</accession>
<dbReference type="InterPro" id="IPR007530">
    <property type="entry name" value="Aminoglycoside_adenylylTfrase"/>
</dbReference>
<evidence type="ECO:0000313" key="2">
    <source>
        <dbReference type="Proteomes" id="UP000286908"/>
    </source>
</evidence>
<gene>
    <name evidence="1" type="ORF">CKG00_07675</name>
</gene>
<reference evidence="1 2" key="1">
    <citation type="submission" date="2017-08" db="EMBL/GenBank/DDBJ databases">
        <title>Draft genome sequence of pheromone producing symbiont Morganella morganii, of the female New Zealand grass grub Costelytra giveni.</title>
        <authorList>
            <person name="Laugraud A."/>
            <person name="Young S.D."/>
            <person name="Hurst M.H."/>
        </authorList>
    </citation>
    <scope>NUCLEOTIDE SEQUENCE [LARGE SCALE GENOMIC DNA]</scope>
    <source>
        <strain evidence="1 2">MMsCG</strain>
    </source>
</reference>
<dbReference type="SUPFAM" id="SSF81301">
    <property type="entry name" value="Nucleotidyltransferase"/>
    <property type="match status" value="1"/>
</dbReference>
<dbReference type="SUPFAM" id="SSF81631">
    <property type="entry name" value="PAP/OAS1 substrate-binding domain"/>
    <property type="match status" value="1"/>
</dbReference>
<evidence type="ECO:0000313" key="1">
    <source>
        <dbReference type="EMBL" id="RUT66289.1"/>
    </source>
</evidence>
<proteinExistence type="predicted"/>
<protein>
    <recommendedName>
        <fullName evidence="3">Aminoglycoside 6-adenylyltransferase</fullName>
    </recommendedName>
</protein>
<dbReference type="Gene3D" id="1.20.120.330">
    <property type="entry name" value="Nucleotidyltransferases domain 2"/>
    <property type="match status" value="1"/>
</dbReference>
<dbReference type="InterPro" id="IPR043519">
    <property type="entry name" value="NT_sf"/>
</dbReference>
<sequence length="293" mass="33332">MESIEQIINNIISFALLDPRIDAVIITGSVARQNQADRFSDINAELIGSNHDDLLQDSRWLSRFGVPLIIRKEISHENDGVRWPCCQVLYKKGRKVDFVLAGRERITQMAEHGLDIIYQRGYAVLLDKTGVTAGLPAYADPAAVLTPPDQQAFLANWQNFWLEASQVPVYYLRNEIWTARLRDTAMKQWLISLLEWHVLLRSDGTQDVWYAGRHLSTWLPPGLYGRFMATLDNRDRACAARAHMAMLTLYRDVALRVIDTQKFDVDITLADKIIALVTDRLNADDLLAPGNEQ</sequence>
<dbReference type="AlphaFoldDB" id="A0A433ZW19"/>
<comment type="caution">
    <text evidence="1">The sequence shown here is derived from an EMBL/GenBank/DDBJ whole genome shotgun (WGS) entry which is preliminary data.</text>
</comment>
<dbReference type="Pfam" id="PF04439">
    <property type="entry name" value="Adenyl_transf"/>
    <property type="match status" value="1"/>
</dbReference>
<dbReference type="Proteomes" id="UP000286908">
    <property type="component" value="Unassembled WGS sequence"/>
</dbReference>
<dbReference type="Gene3D" id="3.30.460.10">
    <property type="entry name" value="Beta Polymerase, domain 2"/>
    <property type="match status" value="1"/>
</dbReference>
<dbReference type="EMBL" id="NRQY01000001">
    <property type="protein sequence ID" value="RUT66289.1"/>
    <property type="molecule type" value="Genomic_DNA"/>
</dbReference>
<evidence type="ECO:0008006" key="3">
    <source>
        <dbReference type="Google" id="ProtNLM"/>
    </source>
</evidence>
<dbReference type="OrthoDB" id="9776406at2"/>